<evidence type="ECO:0000313" key="1">
    <source>
        <dbReference type="EMBL" id="GBP09648.1"/>
    </source>
</evidence>
<protein>
    <submittedName>
        <fullName evidence="1">Uncharacterized protein</fullName>
    </submittedName>
</protein>
<sequence length="142" mass="15877">MRIAFKGAPRQMIAKSPAPARQRAPIWAAFSRARARRTRASDPGLYFKSGVAGRSTFILRLDSDLGNTLDFYAELNVIFSLIPEIEKNRKGEIGAVNLYHEPLIADVILDRRHRRTSLTQIVSQISATTFELLKPVVNITNG</sequence>
<accession>A0A4C1T843</accession>
<evidence type="ECO:0000313" key="2">
    <source>
        <dbReference type="Proteomes" id="UP000299102"/>
    </source>
</evidence>
<proteinExistence type="predicted"/>
<dbReference type="Proteomes" id="UP000299102">
    <property type="component" value="Unassembled WGS sequence"/>
</dbReference>
<reference evidence="1 2" key="1">
    <citation type="journal article" date="2019" name="Commun. Biol.">
        <title>The bagworm genome reveals a unique fibroin gene that provides high tensile strength.</title>
        <authorList>
            <person name="Kono N."/>
            <person name="Nakamura H."/>
            <person name="Ohtoshi R."/>
            <person name="Tomita M."/>
            <person name="Numata K."/>
            <person name="Arakawa K."/>
        </authorList>
    </citation>
    <scope>NUCLEOTIDE SEQUENCE [LARGE SCALE GENOMIC DNA]</scope>
</reference>
<dbReference type="AlphaFoldDB" id="A0A4C1T843"/>
<gene>
    <name evidence="1" type="ORF">EVAR_76623_1</name>
</gene>
<keyword evidence="2" id="KW-1185">Reference proteome</keyword>
<name>A0A4C1T843_EUMVA</name>
<comment type="caution">
    <text evidence="1">The sequence shown here is derived from an EMBL/GenBank/DDBJ whole genome shotgun (WGS) entry which is preliminary data.</text>
</comment>
<dbReference type="EMBL" id="BGZK01000036">
    <property type="protein sequence ID" value="GBP09648.1"/>
    <property type="molecule type" value="Genomic_DNA"/>
</dbReference>
<organism evidence="1 2">
    <name type="scientific">Eumeta variegata</name>
    <name type="common">Bagworm moth</name>
    <name type="synonym">Eumeta japonica</name>
    <dbReference type="NCBI Taxonomy" id="151549"/>
    <lineage>
        <taxon>Eukaryota</taxon>
        <taxon>Metazoa</taxon>
        <taxon>Ecdysozoa</taxon>
        <taxon>Arthropoda</taxon>
        <taxon>Hexapoda</taxon>
        <taxon>Insecta</taxon>
        <taxon>Pterygota</taxon>
        <taxon>Neoptera</taxon>
        <taxon>Endopterygota</taxon>
        <taxon>Lepidoptera</taxon>
        <taxon>Glossata</taxon>
        <taxon>Ditrysia</taxon>
        <taxon>Tineoidea</taxon>
        <taxon>Psychidae</taxon>
        <taxon>Oiketicinae</taxon>
        <taxon>Eumeta</taxon>
    </lineage>
</organism>